<protein>
    <recommendedName>
        <fullName evidence="2">histidine kinase</fullName>
        <ecNumber evidence="2">2.7.13.3</ecNumber>
    </recommendedName>
</protein>
<evidence type="ECO:0000256" key="2">
    <source>
        <dbReference type="ARBA" id="ARBA00012438"/>
    </source>
</evidence>
<dbReference type="PROSITE" id="PS50109">
    <property type="entry name" value="HIS_KIN"/>
    <property type="match status" value="1"/>
</dbReference>
<organism evidence="11 12">
    <name type="scientific">Phyllobacterium trifolii</name>
    <dbReference type="NCBI Taxonomy" id="300193"/>
    <lineage>
        <taxon>Bacteria</taxon>
        <taxon>Pseudomonadati</taxon>
        <taxon>Pseudomonadota</taxon>
        <taxon>Alphaproteobacteria</taxon>
        <taxon>Hyphomicrobiales</taxon>
        <taxon>Phyllobacteriaceae</taxon>
        <taxon>Phyllobacterium</taxon>
    </lineage>
</organism>
<keyword evidence="7" id="KW-0067">ATP-binding</keyword>
<keyword evidence="9" id="KW-0472">Membrane</keyword>
<dbReference type="InterPro" id="IPR035965">
    <property type="entry name" value="PAS-like_dom_sf"/>
</dbReference>
<sequence>MREASRNTAAIARKFSDIALLKIVQPCSQSGIARSTRPYGDNSLSRFSPVAAALIAVAVFLLDTLTTFDIAIAVLYVVVVLLSLNFANQTQLVAIGAGCMGLTLLSFLLSHGLELPAESIGRCFVSLAATGITTFLAFRVKAAIGILEDSEQRYRSIFLATGVGILQMDFTGLKTAIDKYKTDGVQSIEDIENLDSGFVRKALRSIKLINANNTALNMFNMPDIDRLGTLLPALVSSEVERKVWNFLASIWAGNHSYEAETVIRTSQGRQLIFLYNVAVPPDRPTLDMVLISIMDVTARREAENELDVARSQLAHVTRIATLGELTVSIAHELNQPLAAVVTNGGAGLRWLRRDVPDLKKVESSIEGMVADATRASEVIKHLRGLSVKSSPNPVNVNLNEVAEETVALLQREIDVNQVTSRFDLADHLPEIHGDRVQLQQVVLNLILNAIQAMAHAPGGRRELLVKSLSEEAAVVLRIQDTGPGIPPEVRDRLFDPFYTTKPDGMGMGLSICRSILTAHGGSINATSEPGAGTTFEVTIPFNKEVG</sequence>
<feature type="transmembrane region" description="Helical" evidence="9">
    <location>
        <begin position="44"/>
        <end position="62"/>
    </location>
</feature>
<evidence type="ECO:0000313" key="12">
    <source>
        <dbReference type="Proteomes" id="UP000554520"/>
    </source>
</evidence>
<dbReference type="SUPFAM" id="SSF55874">
    <property type="entry name" value="ATPase domain of HSP90 chaperone/DNA topoisomerase II/histidine kinase"/>
    <property type="match status" value="1"/>
</dbReference>
<evidence type="ECO:0000256" key="5">
    <source>
        <dbReference type="ARBA" id="ARBA00022741"/>
    </source>
</evidence>
<dbReference type="Gene3D" id="3.30.450.20">
    <property type="entry name" value="PAS domain"/>
    <property type="match status" value="1"/>
</dbReference>
<dbReference type="AlphaFoldDB" id="A0A839UGX1"/>
<dbReference type="FunFam" id="3.30.565.10:FF:000042">
    <property type="entry name" value="Two-component sensor histidine kinase KdpD"/>
    <property type="match status" value="1"/>
</dbReference>
<dbReference type="RefSeq" id="WP_312879936.1">
    <property type="nucleotide sequence ID" value="NZ_JACHXN010000026.1"/>
</dbReference>
<dbReference type="Pfam" id="PF02518">
    <property type="entry name" value="HATPase_c"/>
    <property type="match status" value="1"/>
</dbReference>
<keyword evidence="6 11" id="KW-0418">Kinase</keyword>
<accession>A0A839UGX1</accession>
<dbReference type="InterPro" id="IPR003594">
    <property type="entry name" value="HATPase_dom"/>
</dbReference>
<dbReference type="CDD" id="cd00082">
    <property type="entry name" value="HisKA"/>
    <property type="match status" value="1"/>
</dbReference>
<keyword evidence="4" id="KW-0808">Transferase</keyword>
<keyword evidence="9" id="KW-0812">Transmembrane</keyword>
<dbReference type="SUPFAM" id="SSF55785">
    <property type="entry name" value="PYP-like sensor domain (PAS domain)"/>
    <property type="match status" value="1"/>
</dbReference>
<reference evidence="11 12" key="1">
    <citation type="submission" date="2020-08" db="EMBL/GenBank/DDBJ databases">
        <title>Genomic Encyclopedia of Type Strains, Phase III (KMG-III): the genomes of soil and plant-associated and newly described type strains.</title>
        <authorList>
            <person name="Whitman W."/>
        </authorList>
    </citation>
    <scope>NUCLEOTIDE SEQUENCE [LARGE SCALE GENOMIC DNA]</scope>
    <source>
        <strain evidence="11 12">CECT 7015</strain>
    </source>
</reference>
<dbReference type="EMBL" id="JACHXN010000026">
    <property type="protein sequence ID" value="MBB3149064.1"/>
    <property type="molecule type" value="Genomic_DNA"/>
</dbReference>
<dbReference type="GO" id="GO:0005524">
    <property type="term" value="F:ATP binding"/>
    <property type="evidence" value="ECO:0007669"/>
    <property type="project" value="UniProtKB-KW"/>
</dbReference>
<evidence type="ECO:0000259" key="10">
    <source>
        <dbReference type="PROSITE" id="PS50109"/>
    </source>
</evidence>
<dbReference type="SUPFAM" id="SSF47384">
    <property type="entry name" value="Homodimeric domain of signal transducing histidine kinase"/>
    <property type="match status" value="1"/>
</dbReference>
<dbReference type="InterPro" id="IPR005467">
    <property type="entry name" value="His_kinase_dom"/>
</dbReference>
<dbReference type="Proteomes" id="UP000554520">
    <property type="component" value="Unassembled WGS sequence"/>
</dbReference>
<dbReference type="Gene3D" id="3.30.565.10">
    <property type="entry name" value="Histidine kinase-like ATPase, C-terminal domain"/>
    <property type="match status" value="1"/>
</dbReference>
<feature type="domain" description="Histidine kinase" evidence="10">
    <location>
        <begin position="328"/>
        <end position="543"/>
    </location>
</feature>
<dbReference type="InterPro" id="IPR003661">
    <property type="entry name" value="HisK_dim/P_dom"/>
</dbReference>
<dbReference type="Gene3D" id="1.10.287.130">
    <property type="match status" value="1"/>
</dbReference>
<evidence type="ECO:0000256" key="4">
    <source>
        <dbReference type="ARBA" id="ARBA00022679"/>
    </source>
</evidence>
<dbReference type="PANTHER" id="PTHR43065:SF10">
    <property type="entry name" value="PEROXIDE STRESS-ACTIVATED HISTIDINE KINASE MAK3"/>
    <property type="match status" value="1"/>
</dbReference>
<dbReference type="InterPro" id="IPR036097">
    <property type="entry name" value="HisK_dim/P_sf"/>
</dbReference>
<dbReference type="SMART" id="SM00387">
    <property type="entry name" value="HATPase_c"/>
    <property type="match status" value="1"/>
</dbReference>
<comment type="caution">
    <text evidence="11">The sequence shown here is derived from an EMBL/GenBank/DDBJ whole genome shotgun (WGS) entry which is preliminary data.</text>
</comment>
<dbReference type="GO" id="GO:0000155">
    <property type="term" value="F:phosphorelay sensor kinase activity"/>
    <property type="evidence" value="ECO:0007669"/>
    <property type="project" value="InterPro"/>
</dbReference>
<evidence type="ECO:0000256" key="3">
    <source>
        <dbReference type="ARBA" id="ARBA00022553"/>
    </source>
</evidence>
<evidence type="ECO:0000256" key="9">
    <source>
        <dbReference type="SAM" id="Phobius"/>
    </source>
</evidence>
<gene>
    <name evidence="11" type="ORF">FHS21_005513</name>
</gene>
<dbReference type="GO" id="GO:0042802">
    <property type="term" value="F:identical protein binding"/>
    <property type="evidence" value="ECO:0007669"/>
    <property type="project" value="UniProtKB-ARBA"/>
</dbReference>
<dbReference type="PRINTS" id="PR00344">
    <property type="entry name" value="BCTRLSENSOR"/>
</dbReference>
<dbReference type="PANTHER" id="PTHR43065">
    <property type="entry name" value="SENSOR HISTIDINE KINASE"/>
    <property type="match status" value="1"/>
</dbReference>
<feature type="transmembrane region" description="Helical" evidence="9">
    <location>
        <begin position="68"/>
        <end position="87"/>
    </location>
</feature>
<comment type="catalytic activity">
    <reaction evidence="1">
        <text>ATP + protein L-histidine = ADP + protein N-phospho-L-histidine.</text>
        <dbReference type="EC" id="2.7.13.3"/>
    </reaction>
</comment>
<evidence type="ECO:0000256" key="1">
    <source>
        <dbReference type="ARBA" id="ARBA00000085"/>
    </source>
</evidence>
<dbReference type="InterPro" id="IPR036890">
    <property type="entry name" value="HATPase_C_sf"/>
</dbReference>
<evidence type="ECO:0000256" key="6">
    <source>
        <dbReference type="ARBA" id="ARBA00022777"/>
    </source>
</evidence>
<keyword evidence="9" id="KW-1133">Transmembrane helix</keyword>
<evidence type="ECO:0000313" key="11">
    <source>
        <dbReference type="EMBL" id="MBB3149064.1"/>
    </source>
</evidence>
<evidence type="ECO:0000256" key="8">
    <source>
        <dbReference type="ARBA" id="ARBA00023012"/>
    </source>
</evidence>
<feature type="transmembrane region" description="Helical" evidence="9">
    <location>
        <begin position="92"/>
        <end position="113"/>
    </location>
</feature>
<keyword evidence="8" id="KW-0902">Two-component regulatory system</keyword>
<keyword evidence="3" id="KW-0597">Phosphoprotein</keyword>
<dbReference type="InterPro" id="IPR004358">
    <property type="entry name" value="Sig_transdc_His_kin-like_C"/>
</dbReference>
<proteinExistence type="predicted"/>
<dbReference type="EC" id="2.7.13.3" evidence="2"/>
<evidence type="ECO:0000256" key="7">
    <source>
        <dbReference type="ARBA" id="ARBA00022840"/>
    </source>
</evidence>
<keyword evidence="12" id="KW-1185">Reference proteome</keyword>
<name>A0A839UGX1_9HYPH</name>
<keyword evidence="5" id="KW-0547">Nucleotide-binding</keyword>